<dbReference type="InterPro" id="IPR023298">
    <property type="entry name" value="ATPase_P-typ_TM_dom_sf"/>
</dbReference>
<keyword evidence="4 12" id="KW-0812">Transmembrane</keyword>
<evidence type="ECO:0000259" key="13">
    <source>
        <dbReference type="SMART" id="SM00831"/>
    </source>
</evidence>
<feature type="transmembrane region" description="Helical" evidence="12">
    <location>
        <begin position="719"/>
        <end position="738"/>
    </location>
</feature>
<dbReference type="AlphaFoldDB" id="A0AAP2RBN1"/>
<dbReference type="Gene3D" id="2.70.150.10">
    <property type="entry name" value="Calcium-transporting ATPase, cytoplasmic transduction domain A"/>
    <property type="match status" value="1"/>
</dbReference>
<feature type="transmembrane region" description="Helical" evidence="12">
    <location>
        <begin position="650"/>
        <end position="672"/>
    </location>
</feature>
<dbReference type="GO" id="GO:0120029">
    <property type="term" value="P:proton export across plasma membrane"/>
    <property type="evidence" value="ECO:0007669"/>
    <property type="project" value="InterPro"/>
</dbReference>
<comment type="subcellular location">
    <subcellularLocation>
        <location evidence="1">Membrane</location>
        <topology evidence="1">Multi-pass membrane protein</topology>
    </subcellularLocation>
</comment>
<evidence type="ECO:0000313" key="15">
    <source>
        <dbReference type="Proteomes" id="UP001320159"/>
    </source>
</evidence>
<dbReference type="InterPro" id="IPR023299">
    <property type="entry name" value="ATPase_P-typ_cyto_dom_N"/>
</dbReference>
<keyword evidence="5" id="KW-0479">Metal-binding</keyword>
<evidence type="ECO:0000256" key="11">
    <source>
        <dbReference type="ARBA" id="ARBA00023136"/>
    </source>
</evidence>
<dbReference type="GO" id="GO:0046872">
    <property type="term" value="F:metal ion binding"/>
    <property type="evidence" value="ECO:0007669"/>
    <property type="project" value="UniProtKB-KW"/>
</dbReference>
<dbReference type="NCBIfam" id="TIGR01494">
    <property type="entry name" value="ATPase_P-type"/>
    <property type="match status" value="3"/>
</dbReference>
<keyword evidence="10 12" id="KW-1133">Transmembrane helix</keyword>
<dbReference type="Gene3D" id="3.40.1110.10">
    <property type="entry name" value="Calcium-transporting ATPase, cytoplasmic domain N"/>
    <property type="match status" value="1"/>
</dbReference>
<dbReference type="SFLD" id="SFLDF00027">
    <property type="entry name" value="p-type_atpase"/>
    <property type="match status" value="1"/>
</dbReference>
<sequence>MNKPSIDLQEAKKRSIADLMQLFSVTEDGLAASEAEKRLQAYGPNEITEKKVNPFIKFLSNFWGPIQWMIEAAALISLIIGQLEDFIIIVILLFINVLVKYIQESKASNAIELLKKKLSPSARVRRGGQWIVTNARELVPGDVIRVRLGDIIPADVKLISEGYLDVDESALTGESLPVEKKINDIGYSGAIVRKGEMDALVILTGMSTYFGRTAKLAEKIDRPSHFQRAIVKIGNYLIIVTLLLVLLICIIEILRGHNIFYILQFALVLTIAGVPVALPAVLSVTMAVGAIALTKKEAIVSKLVAIEEMAGMDILCADKTGTITQNAICVASTAPYGTYKEEDVLLYADLASREEDKDQIDMAIIENVKENKELATAVSQYKVLSFKPFDPVWKRTEALVKKDDSKFKVTKGAPQMIVALCKGDSNFEKDVNEHVERFASDGYRTLGVARTVGDDIWEFVGVIALHDPPRDDSLDTIKTAQSMGLDVKMITGDHVAIAKNIAKKVGLGIDIQPQTAIIDVPDEKAAEIVERADGFAQVFPEHKYRIVELLQKKGHIVGMTGDGVNDVPALQIADAGIAVAGATDAAKSAADIVLTLPGISVIIDSIKESRKIFRRMTNYSIYRMGETIRLVFFITVSIIFFNFYPISALMVVLLALLNDFPIMTISYDNVLYSSKPERWNMRTLLGVSTALGLFGVFASFGLLYIGINMFHLDHEILQSFIYLKLSVAGHLFLFVARTKGPFWSVLPSPILFLTVVLTQLIATIITVYGILLPAMGWKLALFVWGYSIIWFLMTDILKLLIYRVLEK</sequence>
<comment type="caution">
    <text evidence="14">The sequence shown here is derived from an EMBL/GenBank/DDBJ whole genome shotgun (WGS) entry which is preliminary data.</text>
</comment>
<dbReference type="InterPro" id="IPR008250">
    <property type="entry name" value="ATPase_P-typ_transduc_dom_A_sf"/>
</dbReference>
<dbReference type="NCBIfam" id="TIGR01647">
    <property type="entry name" value="ATPase-IIIA_H"/>
    <property type="match status" value="1"/>
</dbReference>
<dbReference type="InterPro" id="IPR059000">
    <property type="entry name" value="ATPase_P-type_domA"/>
</dbReference>
<dbReference type="GO" id="GO:0008553">
    <property type="term" value="F:P-type proton-exporting transporter activity"/>
    <property type="evidence" value="ECO:0007669"/>
    <property type="project" value="InterPro"/>
</dbReference>
<dbReference type="SUPFAM" id="SSF56784">
    <property type="entry name" value="HAD-like"/>
    <property type="match status" value="1"/>
</dbReference>
<dbReference type="InterPro" id="IPR004014">
    <property type="entry name" value="ATPase_P-typ_cation-transptr_N"/>
</dbReference>
<dbReference type="InterPro" id="IPR044492">
    <property type="entry name" value="P_typ_ATPase_HD_dom"/>
</dbReference>
<dbReference type="RefSeq" id="WP_230741197.1">
    <property type="nucleotide sequence ID" value="NZ_PGCK01000003.1"/>
</dbReference>
<dbReference type="SUPFAM" id="SSF81653">
    <property type="entry name" value="Calcium ATPase, transduction domain A"/>
    <property type="match status" value="1"/>
</dbReference>
<accession>A0AAP2RBN1</accession>
<proteinExistence type="inferred from homology"/>
<dbReference type="PRINTS" id="PR00119">
    <property type="entry name" value="CATATPASE"/>
</dbReference>
<evidence type="ECO:0000256" key="6">
    <source>
        <dbReference type="ARBA" id="ARBA00022741"/>
    </source>
</evidence>
<dbReference type="InterPro" id="IPR018303">
    <property type="entry name" value="ATPase_P-typ_P_site"/>
</dbReference>
<reference evidence="14 15" key="1">
    <citation type="submission" date="2017-11" db="EMBL/GenBank/DDBJ databases">
        <title>Isolation and Characterization of Family Methanocellaceae Species from Potential Methane Hydrate Area Offshore Southwestern Taiwan.</title>
        <authorList>
            <person name="Zhang W.-L."/>
            <person name="Chen W.-C."/>
            <person name="Lai M.-C."/>
            <person name="Chen S.-C."/>
        </authorList>
    </citation>
    <scope>NUCLEOTIDE SEQUENCE [LARGE SCALE GENOMIC DNA]</scope>
    <source>
        <strain evidence="14 15">CWC-04</strain>
    </source>
</reference>
<dbReference type="SUPFAM" id="SSF81660">
    <property type="entry name" value="Metal cation-transporting ATPase, ATP-binding domain N"/>
    <property type="match status" value="1"/>
</dbReference>
<evidence type="ECO:0000256" key="5">
    <source>
        <dbReference type="ARBA" id="ARBA00022723"/>
    </source>
</evidence>
<dbReference type="GO" id="GO:0005524">
    <property type="term" value="F:ATP binding"/>
    <property type="evidence" value="ECO:0007669"/>
    <property type="project" value="UniProtKB-KW"/>
</dbReference>
<gene>
    <name evidence="14" type="ORF">CUJ83_05065</name>
</gene>
<feature type="transmembrane region" description="Helical" evidence="12">
    <location>
        <begin position="750"/>
        <end position="771"/>
    </location>
</feature>
<feature type="transmembrane region" description="Helical" evidence="12">
    <location>
        <begin position="260"/>
        <end position="293"/>
    </location>
</feature>
<evidence type="ECO:0000256" key="1">
    <source>
        <dbReference type="ARBA" id="ARBA00004141"/>
    </source>
</evidence>
<dbReference type="FunFam" id="2.70.150.10:FF:000042">
    <property type="entry name" value="Plasma membrane ATPase"/>
    <property type="match status" value="1"/>
</dbReference>
<dbReference type="InterPro" id="IPR023214">
    <property type="entry name" value="HAD_sf"/>
</dbReference>
<evidence type="ECO:0000256" key="8">
    <source>
        <dbReference type="ARBA" id="ARBA00022842"/>
    </source>
</evidence>
<keyword evidence="7" id="KW-0067">ATP-binding</keyword>
<feature type="transmembrane region" description="Helical" evidence="12">
    <location>
        <begin position="684"/>
        <end position="707"/>
    </location>
</feature>
<keyword evidence="11 12" id="KW-0472">Membrane</keyword>
<keyword evidence="8" id="KW-0460">Magnesium</keyword>
<keyword evidence="15" id="KW-1185">Reference proteome</keyword>
<dbReference type="SUPFAM" id="SSF81665">
    <property type="entry name" value="Calcium ATPase, transmembrane domain M"/>
    <property type="match status" value="1"/>
</dbReference>
<dbReference type="SFLD" id="SFLDS00003">
    <property type="entry name" value="Haloacid_Dehalogenase"/>
    <property type="match status" value="1"/>
</dbReference>
<organism evidence="14 15">
    <name type="scientific">Methanooceanicella nereidis</name>
    <dbReference type="NCBI Taxonomy" id="2052831"/>
    <lineage>
        <taxon>Archaea</taxon>
        <taxon>Methanobacteriati</taxon>
        <taxon>Methanobacteriota</taxon>
        <taxon>Stenosarchaea group</taxon>
        <taxon>Methanomicrobia</taxon>
        <taxon>Methanocellales</taxon>
        <taxon>Methanocellaceae</taxon>
        <taxon>Methanooceanicella</taxon>
    </lineage>
</organism>
<comment type="similarity">
    <text evidence="2">Belongs to the cation transport ATPase (P-type) (TC 3.A.3) family. Type IIIA subfamily.</text>
</comment>
<evidence type="ECO:0000256" key="10">
    <source>
        <dbReference type="ARBA" id="ARBA00022989"/>
    </source>
</evidence>
<dbReference type="Pfam" id="PF00122">
    <property type="entry name" value="E1-E2_ATPase"/>
    <property type="match status" value="1"/>
</dbReference>
<dbReference type="InterPro" id="IPR001757">
    <property type="entry name" value="P_typ_ATPase"/>
</dbReference>
<dbReference type="InterPro" id="IPR006534">
    <property type="entry name" value="P-type_ATPase_IIIA"/>
</dbReference>
<keyword evidence="9" id="KW-1278">Translocase</keyword>
<protein>
    <submittedName>
        <fullName evidence="14">Plasma-membrane proton-efflux P-type ATPase</fullName>
    </submittedName>
</protein>
<evidence type="ECO:0000256" key="2">
    <source>
        <dbReference type="ARBA" id="ARBA00008804"/>
    </source>
</evidence>
<feature type="transmembrane region" description="Helical" evidence="12">
    <location>
        <begin position="783"/>
        <end position="805"/>
    </location>
</feature>
<dbReference type="Pfam" id="PF00690">
    <property type="entry name" value="Cation_ATPase_N"/>
    <property type="match status" value="1"/>
</dbReference>
<dbReference type="InterPro" id="IPR036412">
    <property type="entry name" value="HAD-like_sf"/>
</dbReference>
<dbReference type="FunFam" id="3.40.1110.10:FF:000005">
    <property type="entry name" value="Plasma membrane ATPase"/>
    <property type="match status" value="1"/>
</dbReference>
<feature type="transmembrane region" description="Helical" evidence="12">
    <location>
        <begin position="621"/>
        <end position="644"/>
    </location>
</feature>
<feature type="domain" description="Cation-transporting P-type ATPase N-terminal" evidence="13">
    <location>
        <begin position="10"/>
        <end position="82"/>
    </location>
</feature>
<dbReference type="PROSITE" id="PS00154">
    <property type="entry name" value="ATPASE_E1_E2"/>
    <property type="match status" value="1"/>
</dbReference>
<dbReference type="Gene3D" id="1.20.1110.10">
    <property type="entry name" value="Calcium-transporting ATPase, transmembrane domain"/>
    <property type="match status" value="1"/>
</dbReference>
<dbReference type="Pfam" id="PF00702">
    <property type="entry name" value="Hydrolase"/>
    <property type="match status" value="1"/>
</dbReference>
<dbReference type="FunFam" id="3.40.50.1000:FF:000211">
    <property type="entry name" value="Plasma membrane ATPase"/>
    <property type="match status" value="1"/>
</dbReference>
<name>A0AAP2RBN1_9EURY</name>
<dbReference type="EMBL" id="PGCK01000003">
    <property type="protein sequence ID" value="MCD1294368.1"/>
    <property type="molecule type" value="Genomic_DNA"/>
</dbReference>
<dbReference type="PANTHER" id="PTHR42861">
    <property type="entry name" value="CALCIUM-TRANSPORTING ATPASE"/>
    <property type="match status" value="1"/>
</dbReference>
<dbReference type="SMART" id="SM00831">
    <property type="entry name" value="Cation_ATPase_N"/>
    <property type="match status" value="1"/>
</dbReference>
<dbReference type="SFLD" id="SFLDG00002">
    <property type="entry name" value="C1.7:_P-type_atpase_like"/>
    <property type="match status" value="1"/>
</dbReference>
<dbReference type="GO" id="GO:0016020">
    <property type="term" value="C:membrane"/>
    <property type="evidence" value="ECO:0007669"/>
    <property type="project" value="UniProtKB-SubCell"/>
</dbReference>
<evidence type="ECO:0000256" key="12">
    <source>
        <dbReference type="SAM" id="Phobius"/>
    </source>
</evidence>
<evidence type="ECO:0000256" key="7">
    <source>
        <dbReference type="ARBA" id="ARBA00022840"/>
    </source>
</evidence>
<dbReference type="Gene3D" id="3.40.50.1000">
    <property type="entry name" value="HAD superfamily/HAD-like"/>
    <property type="match status" value="1"/>
</dbReference>
<evidence type="ECO:0000256" key="4">
    <source>
        <dbReference type="ARBA" id="ARBA00022692"/>
    </source>
</evidence>
<feature type="transmembrane region" description="Helical" evidence="12">
    <location>
        <begin position="233"/>
        <end position="254"/>
    </location>
</feature>
<keyword evidence="3" id="KW-0597">Phosphoprotein</keyword>
<keyword evidence="6" id="KW-0547">Nucleotide-binding</keyword>
<dbReference type="PRINTS" id="PR00120">
    <property type="entry name" value="HATPASE"/>
</dbReference>
<dbReference type="Proteomes" id="UP001320159">
    <property type="component" value="Unassembled WGS sequence"/>
</dbReference>
<evidence type="ECO:0000256" key="9">
    <source>
        <dbReference type="ARBA" id="ARBA00022967"/>
    </source>
</evidence>
<evidence type="ECO:0000256" key="3">
    <source>
        <dbReference type="ARBA" id="ARBA00022553"/>
    </source>
</evidence>
<evidence type="ECO:0000313" key="14">
    <source>
        <dbReference type="EMBL" id="MCD1294368.1"/>
    </source>
</evidence>
<dbReference type="GO" id="GO:0016887">
    <property type="term" value="F:ATP hydrolysis activity"/>
    <property type="evidence" value="ECO:0007669"/>
    <property type="project" value="InterPro"/>
</dbReference>
<dbReference type="CDD" id="cd02076">
    <property type="entry name" value="P-type_ATPase_H"/>
    <property type="match status" value="1"/>
</dbReference>